<dbReference type="GeneID" id="36377535"/>
<evidence type="ECO:0000313" key="4">
    <source>
        <dbReference type="WormBase" id="SRAE_1000342300"/>
    </source>
</evidence>
<keyword evidence="2" id="KW-1185">Reference proteome</keyword>
<organism evidence="1">
    <name type="scientific">Strongyloides ratti</name>
    <name type="common">Parasitic roundworm</name>
    <dbReference type="NCBI Taxonomy" id="34506"/>
    <lineage>
        <taxon>Eukaryota</taxon>
        <taxon>Metazoa</taxon>
        <taxon>Ecdysozoa</taxon>
        <taxon>Nematoda</taxon>
        <taxon>Chromadorea</taxon>
        <taxon>Rhabditida</taxon>
        <taxon>Tylenchina</taxon>
        <taxon>Panagrolaimomorpha</taxon>
        <taxon>Strongyloidoidea</taxon>
        <taxon>Strongyloididae</taxon>
        <taxon>Strongyloides</taxon>
    </lineage>
</organism>
<dbReference type="CTD" id="36377535"/>
<dbReference type="WormBase" id="SRAE_1000342300">
    <property type="protein sequence ID" value="SRP08405"/>
    <property type="gene ID" value="WBGene00260040"/>
</dbReference>
<evidence type="ECO:0000313" key="2">
    <source>
        <dbReference type="Proteomes" id="UP000035682"/>
    </source>
</evidence>
<sequence length="272" mass="32124">MAGTITNETYFYKCLTNPNVQMMMSFYLETPEVVHYEIEIKLLKILKESKKSVIRLIDIPNYVMKCLDISFPFKEFIFNNEQRYWIYYLQRLIIDEYIYGLGDLYFIDGFHIFDNFLIPSNNFNEKDTINQINIINGEENNDSDINFFSNVINTEDEGEKKINEVESWYQVIDSLYSKKLSNKFCPTKTIFDKYLEENKARRNNDLINQLNIICKYNDKENGVNICGGSLNIASNINGTPLTPDYHLYENSLKENEKQLQLVFSYSMLYPLL</sequence>
<evidence type="ECO:0000313" key="3">
    <source>
        <dbReference type="WBParaSite" id="SRAE_1000342300.1"/>
    </source>
</evidence>
<reference evidence="1 2" key="1">
    <citation type="submission" date="2014-09" db="EMBL/GenBank/DDBJ databases">
        <authorList>
            <person name="Martin A.A."/>
        </authorList>
    </citation>
    <scope>NUCLEOTIDE SEQUENCE</scope>
    <source>
        <strain evidence="2">ED321</strain>
        <strain evidence="1">ED321 Heterogonic</strain>
    </source>
</reference>
<dbReference type="AlphaFoldDB" id="A0A090LCD9"/>
<proteinExistence type="predicted"/>
<evidence type="ECO:0000313" key="1">
    <source>
        <dbReference type="EMBL" id="CEF65170.1"/>
    </source>
</evidence>
<dbReference type="WBParaSite" id="SRAE_1000342300.1">
    <property type="protein sequence ID" value="SRAE_1000342300.1"/>
    <property type="gene ID" value="WBGene00260040"/>
</dbReference>
<name>A0A090LCD9_STRRB</name>
<accession>A0A090LCD9</accession>
<protein>
    <submittedName>
        <fullName evidence="1 3">Uncharacterized protein</fullName>
    </submittedName>
</protein>
<dbReference type="RefSeq" id="XP_024504371.1">
    <property type="nucleotide sequence ID" value="XM_024650611.1"/>
</dbReference>
<reference evidence="3" key="2">
    <citation type="submission" date="2020-12" db="UniProtKB">
        <authorList>
            <consortium name="WormBaseParasite"/>
        </authorList>
    </citation>
    <scope>IDENTIFICATION</scope>
</reference>
<dbReference type="EMBL" id="LN609528">
    <property type="protein sequence ID" value="CEF65170.1"/>
    <property type="molecule type" value="Genomic_DNA"/>
</dbReference>
<dbReference type="Proteomes" id="UP000035682">
    <property type="component" value="Unplaced"/>
</dbReference>
<gene>
    <name evidence="1 3 4" type="ORF">SRAE_1000342300</name>
</gene>